<dbReference type="AlphaFoldDB" id="A0A561QVE2"/>
<keyword evidence="1" id="KW-0813">Transport</keyword>
<keyword evidence="2" id="KW-0653">Protein transport</keyword>
<organism evidence="5 6">
    <name type="scientific">Neorhizobium alkalisoli</name>
    <dbReference type="NCBI Taxonomy" id="528178"/>
    <lineage>
        <taxon>Bacteria</taxon>
        <taxon>Pseudomonadati</taxon>
        <taxon>Pseudomonadota</taxon>
        <taxon>Alphaproteobacteria</taxon>
        <taxon>Hyphomicrobiales</taxon>
        <taxon>Rhizobiaceae</taxon>
        <taxon>Rhizobium/Agrobacterium group</taxon>
        <taxon>Neorhizobium</taxon>
    </lineage>
</organism>
<accession>A0A561QVE2</accession>
<dbReference type="Gene3D" id="3.30.1300.30">
    <property type="entry name" value="GSPII I/J protein-like"/>
    <property type="match status" value="1"/>
</dbReference>
<dbReference type="InterPro" id="IPR011049">
    <property type="entry name" value="Serralysin-like_metalloprot_C"/>
</dbReference>
<evidence type="ECO:0000256" key="1">
    <source>
        <dbReference type="ARBA" id="ARBA00022448"/>
    </source>
</evidence>
<protein>
    <submittedName>
        <fullName evidence="5">Trimeric autotransporter adhesin</fullName>
    </submittedName>
</protein>
<sequence>MKPRITTSLIALPLAFYPMLGAGKAHADPALVDVCSGLSVKLPALDPVTSGLSGLLGSVLSLGNAVDLNLVDALNGKQLGVSVLDQNTNTLVSAPSDCALSTDSVAIDANAGISMGGGQLTGLGGAGNGTAAAGEFNSVAIGNGAATSASAANSIALGLRGTVTATDGVAIGRDANVGVTGGVAIGAGSVADRSGMNGAAEAFSGQTVASTSGALSVGSAGSERQITNVAGGTADTDAVNVRQLRAVDSGMKQNITNVAVSLGGGASYDATTNVFVGPSYTLRGNTYTDVGSAVNALNSFIGGAGTNGAVAANNVTGLPDAVAVGADATAVGYGASAAHANSTAIGRGATTTRAGQVMIGTADNTYTMAGVASAASRAAQSGATRVLTTDAAGNIAASNIDLAGMSSDIAGLRGDISELSGDISKLRKESRQGIAAAMAMTSAPRPSAPGKTTWGTNVAAYQGQVATSFAMSHMFDTNYPVILDAAVGYAPGGSAGVRVGVSGEF</sequence>
<dbReference type="EMBL" id="VIWP01000003">
    <property type="protein sequence ID" value="TWF54344.1"/>
    <property type="molecule type" value="Genomic_DNA"/>
</dbReference>
<dbReference type="GO" id="GO:0019867">
    <property type="term" value="C:outer membrane"/>
    <property type="evidence" value="ECO:0007669"/>
    <property type="project" value="InterPro"/>
</dbReference>
<proteinExistence type="predicted"/>
<dbReference type="Gene3D" id="2.60.40.4050">
    <property type="match status" value="1"/>
</dbReference>
<evidence type="ECO:0000256" key="3">
    <source>
        <dbReference type="SAM" id="SignalP"/>
    </source>
</evidence>
<dbReference type="SUPFAM" id="SSF101967">
    <property type="entry name" value="Adhesin YadA, collagen-binding domain"/>
    <property type="match status" value="1"/>
</dbReference>
<dbReference type="OrthoDB" id="1631723at2"/>
<evidence type="ECO:0000259" key="4">
    <source>
        <dbReference type="Pfam" id="PF05662"/>
    </source>
</evidence>
<feature type="chain" id="PRO_5022006473" evidence="3">
    <location>
        <begin position="28"/>
        <end position="505"/>
    </location>
</feature>
<keyword evidence="3" id="KW-0732">Signal</keyword>
<evidence type="ECO:0000313" key="6">
    <source>
        <dbReference type="Proteomes" id="UP000320653"/>
    </source>
</evidence>
<name>A0A561QVE2_9HYPH</name>
<gene>
    <name evidence="5" type="ORF">FHW37_103209</name>
</gene>
<dbReference type="Proteomes" id="UP000320653">
    <property type="component" value="Unassembled WGS sequence"/>
</dbReference>
<dbReference type="InterPro" id="IPR008635">
    <property type="entry name" value="Coiled_stalk_dom"/>
</dbReference>
<reference evidence="5 6" key="1">
    <citation type="submission" date="2019-06" db="EMBL/GenBank/DDBJ databases">
        <title>Sorghum-associated microbial communities from plants grown in Nebraska, USA.</title>
        <authorList>
            <person name="Schachtman D."/>
        </authorList>
    </citation>
    <scope>NUCLEOTIDE SEQUENCE [LARGE SCALE GENOMIC DNA]</scope>
    <source>
        <strain evidence="5 6">1225</strain>
    </source>
</reference>
<dbReference type="RefSeq" id="WP_145636489.1">
    <property type="nucleotide sequence ID" value="NZ_VIWP01000003.1"/>
</dbReference>
<dbReference type="Pfam" id="PF05662">
    <property type="entry name" value="YadA_stalk"/>
    <property type="match status" value="1"/>
</dbReference>
<keyword evidence="6" id="KW-1185">Reference proteome</keyword>
<dbReference type="GO" id="GO:0015031">
    <property type="term" value="P:protein transport"/>
    <property type="evidence" value="ECO:0007669"/>
    <property type="project" value="UniProtKB-KW"/>
</dbReference>
<evidence type="ECO:0000256" key="2">
    <source>
        <dbReference type="ARBA" id="ARBA00022927"/>
    </source>
</evidence>
<evidence type="ECO:0000313" key="5">
    <source>
        <dbReference type="EMBL" id="TWF54344.1"/>
    </source>
</evidence>
<dbReference type="SUPFAM" id="SSF54523">
    <property type="entry name" value="Pili subunits"/>
    <property type="match status" value="1"/>
</dbReference>
<dbReference type="InterPro" id="IPR045584">
    <property type="entry name" value="Pilin-like"/>
</dbReference>
<comment type="caution">
    <text evidence="5">The sequence shown here is derived from an EMBL/GenBank/DDBJ whole genome shotgun (WGS) entry which is preliminary data.</text>
</comment>
<feature type="domain" description="Trimeric autotransporter adhesin YadA-like stalk" evidence="4">
    <location>
        <begin position="225"/>
        <end position="259"/>
    </location>
</feature>
<dbReference type="Gene3D" id="2.150.10.10">
    <property type="entry name" value="Serralysin-like metalloprotease, C-terminal"/>
    <property type="match status" value="1"/>
</dbReference>
<feature type="signal peptide" evidence="3">
    <location>
        <begin position="1"/>
        <end position="27"/>
    </location>
</feature>